<sequence>MYMSNVRVCVDVVGGDEKPQVVLDGIEAALAADPDIEVLAAGPAEIVNPFAASHARVEALEAPDVIAMDDDPIRAVMTKRKSSIVLSCRAIKKGNADAFFSAGSTGAMTAAATAYVTPFRYQAEGKKQPVRPCLTNALPNRAGGLTVLCDMGANPDVEVDDMVRFAQMGCAYARVVLGIEHPRVGLLANGTEDEKGSNFTKACFPAMKAAVPGFVGNCEGTDITSGNFDVVVADGMSGNIALKATEGAAKFLLQELKGVFMSSLGTKIAALLIKKQMREIKAKLSGDAKGGAILLGLRGVVLIGHGATSVEAVKNGTLAAAEAVRAGLVENVANSMDGIVL</sequence>
<dbReference type="EC" id="2.3.1.274" evidence="8 10"/>
<evidence type="ECO:0000256" key="8">
    <source>
        <dbReference type="ARBA" id="ARBA00024069"/>
    </source>
</evidence>
<dbReference type="SUPFAM" id="SSF53659">
    <property type="entry name" value="Isocitrate/Isopropylmalate dehydrogenase-like"/>
    <property type="match status" value="1"/>
</dbReference>
<dbReference type="AlphaFoldDB" id="A4E6T2"/>
<dbReference type="NCBIfam" id="TIGR00182">
    <property type="entry name" value="plsX"/>
    <property type="match status" value="1"/>
</dbReference>
<comment type="function">
    <text evidence="10">Catalyzes the reversible formation of acyl-phosphate (acyl-PO(4)) from acyl-[acyl-carrier-protein] (acyl-ACP). This enzyme utilizes acyl-ACP as fatty acyl donor, but not acyl-CoA.</text>
</comment>
<keyword evidence="4 10" id="KW-0808">Transferase</keyword>
<dbReference type="GO" id="GO:0005737">
    <property type="term" value="C:cytoplasm"/>
    <property type="evidence" value="ECO:0007669"/>
    <property type="project" value="UniProtKB-SubCell"/>
</dbReference>
<gene>
    <name evidence="10 11" type="primary">plsX</name>
    <name evidence="11" type="ORF">COLAER_00107</name>
</gene>
<evidence type="ECO:0000313" key="12">
    <source>
        <dbReference type="Proteomes" id="UP000002979"/>
    </source>
</evidence>
<evidence type="ECO:0000256" key="10">
    <source>
        <dbReference type="HAMAP-Rule" id="MF_00019"/>
    </source>
</evidence>
<dbReference type="Gene3D" id="3.40.718.10">
    <property type="entry name" value="Isopropylmalate Dehydrogenase"/>
    <property type="match status" value="1"/>
</dbReference>
<reference evidence="11 12" key="2">
    <citation type="submission" date="2007-04" db="EMBL/GenBank/DDBJ databases">
        <authorList>
            <person name="Fulton L."/>
            <person name="Clifton S."/>
            <person name="Fulton B."/>
            <person name="Xu J."/>
            <person name="Minx P."/>
            <person name="Mardis E.R."/>
            <person name="Wilson R.K."/>
        </authorList>
    </citation>
    <scope>NUCLEOTIDE SEQUENCE [LARGE SCALE GENOMIC DNA]</scope>
    <source>
        <strain evidence="12">ATCC 25986 / DSM 3979 / JCM 10188 / KCTC 3647 / NCTC 11838 / VPI 1003</strain>
    </source>
</reference>
<evidence type="ECO:0000256" key="6">
    <source>
        <dbReference type="ARBA" id="ARBA00023209"/>
    </source>
</evidence>
<comment type="catalytic activity">
    <reaction evidence="1 10">
        <text>a fatty acyl-[ACP] + phosphate = an acyl phosphate + holo-[ACP]</text>
        <dbReference type="Rhea" id="RHEA:42292"/>
        <dbReference type="Rhea" id="RHEA-COMP:9685"/>
        <dbReference type="Rhea" id="RHEA-COMP:14125"/>
        <dbReference type="ChEBI" id="CHEBI:43474"/>
        <dbReference type="ChEBI" id="CHEBI:59918"/>
        <dbReference type="ChEBI" id="CHEBI:64479"/>
        <dbReference type="ChEBI" id="CHEBI:138651"/>
        <dbReference type="EC" id="2.3.1.274"/>
    </reaction>
</comment>
<comment type="pathway">
    <text evidence="10">Lipid metabolism; phospholipid metabolism.</text>
</comment>
<evidence type="ECO:0000256" key="3">
    <source>
        <dbReference type="ARBA" id="ARBA00022516"/>
    </source>
</evidence>
<dbReference type="EMBL" id="AAVN02000001">
    <property type="protein sequence ID" value="EBA40441.1"/>
    <property type="molecule type" value="Genomic_DNA"/>
</dbReference>
<dbReference type="GO" id="GO:0006633">
    <property type="term" value="P:fatty acid biosynthetic process"/>
    <property type="evidence" value="ECO:0007669"/>
    <property type="project" value="UniProtKB-UniRule"/>
</dbReference>
<evidence type="ECO:0000256" key="5">
    <source>
        <dbReference type="ARBA" id="ARBA00023098"/>
    </source>
</evidence>
<comment type="subcellular location">
    <subcellularLocation>
        <location evidence="10">Cytoplasm</location>
    </subcellularLocation>
    <text evidence="10">Associated with the membrane possibly through PlsY.</text>
</comment>
<accession>A4E6T2</accession>
<evidence type="ECO:0000256" key="9">
    <source>
        <dbReference type="ARBA" id="ARBA00046608"/>
    </source>
</evidence>
<dbReference type="Proteomes" id="UP000002979">
    <property type="component" value="Unassembled WGS sequence"/>
</dbReference>
<keyword evidence="2 10" id="KW-0963">Cytoplasm</keyword>
<dbReference type="GO" id="GO:0008654">
    <property type="term" value="P:phospholipid biosynthetic process"/>
    <property type="evidence" value="ECO:0007669"/>
    <property type="project" value="UniProtKB-KW"/>
</dbReference>
<proteinExistence type="inferred from homology"/>
<keyword evidence="6 10" id="KW-0594">Phospholipid biosynthesis</keyword>
<keyword evidence="7 10" id="KW-1208">Phospholipid metabolism</keyword>
<name>A4E6T2_COLAA</name>
<keyword evidence="3 10" id="KW-0444">Lipid biosynthesis</keyword>
<evidence type="ECO:0000256" key="7">
    <source>
        <dbReference type="ARBA" id="ARBA00023264"/>
    </source>
</evidence>
<dbReference type="Pfam" id="PF02504">
    <property type="entry name" value="FA_synthesis"/>
    <property type="match status" value="1"/>
</dbReference>
<evidence type="ECO:0000256" key="1">
    <source>
        <dbReference type="ARBA" id="ARBA00001232"/>
    </source>
</evidence>
<evidence type="ECO:0000256" key="4">
    <source>
        <dbReference type="ARBA" id="ARBA00022679"/>
    </source>
</evidence>
<keyword evidence="5 10" id="KW-0443">Lipid metabolism</keyword>
<comment type="similarity">
    <text evidence="10">Belongs to the PlsX family.</text>
</comment>
<organism evidence="11 12">
    <name type="scientific">Collinsella aerofaciens (strain ATCC 25986 / DSM 3979 / JCM 10188 / KCTC 3647 / NCTC 11838 / VPI 1003)</name>
    <dbReference type="NCBI Taxonomy" id="411903"/>
    <lineage>
        <taxon>Bacteria</taxon>
        <taxon>Bacillati</taxon>
        <taxon>Actinomycetota</taxon>
        <taxon>Coriobacteriia</taxon>
        <taxon>Coriobacteriales</taxon>
        <taxon>Coriobacteriaceae</taxon>
        <taxon>Collinsella</taxon>
    </lineage>
</organism>
<dbReference type="InterPro" id="IPR012281">
    <property type="entry name" value="Phospholipid_synth_PlsX-like"/>
</dbReference>
<dbReference type="InterPro" id="IPR003664">
    <property type="entry name" value="FA_synthesis"/>
</dbReference>
<dbReference type="PANTHER" id="PTHR30100">
    <property type="entry name" value="FATTY ACID/PHOSPHOLIPID SYNTHESIS PROTEIN PLSX"/>
    <property type="match status" value="1"/>
</dbReference>
<reference evidence="11 12" key="1">
    <citation type="submission" date="2007-01" db="EMBL/GenBank/DDBJ databases">
        <title>Draft genome sequence of Collinsella aerofaciens (ATCC 25986).</title>
        <authorList>
            <person name="Sudarsanam P."/>
            <person name="Ley R."/>
            <person name="Guruge J."/>
            <person name="Turnbaugh P.J."/>
            <person name="Mahowald M."/>
            <person name="Liep D."/>
            <person name="Gordon J."/>
        </authorList>
    </citation>
    <scope>NUCLEOTIDE SEQUENCE [LARGE SCALE GENOMIC DNA]</scope>
    <source>
        <strain evidence="12">ATCC 25986 / DSM 3979 / JCM 10188 / KCTC 3647 / NCTC 11838 / VPI 1003</strain>
    </source>
</reference>
<dbReference type="HAMAP" id="MF_00019">
    <property type="entry name" value="PlsX"/>
    <property type="match status" value="1"/>
</dbReference>
<comment type="caution">
    <text evidence="11">The sequence shown here is derived from an EMBL/GenBank/DDBJ whole genome shotgun (WGS) entry which is preliminary data.</text>
</comment>
<dbReference type="PANTHER" id="PTHR30100:SF1">
    <property type="entry name" value="PHOSPHATE ACYLTRANSFERASE"/>
    <property type="match status" value="1"/>
</dbReference>
<comment type="subunit">
    <text evidence="9 10">Homodimer. Probably interacts with PlsY.</text>
</comment>
<dbReference type="GO" id="GO:0043811">
    <property type="term" value="F:phosphate:acyl-[acyl carrier protein] acyltransferase activity"/>
    <property type="evidence" value="ECO:0007669"/>
    <property type="project" value="UniProtKB-UniRule"/>
</dbReference>
<evidence type="ECO:0000313" key="11">
    <source>
        <dbReference type="EMBL" id="EBA40441.1"/>
    </source>
</evidence>
<dbReference type="UniPathway" id="UPA00085"/>
<dbReference type="PIRSF" id="PIRSF002465">
    <property type="entry name" value="Phsphlp_syn_PlsX"/>
    <property type="match status" value="1"/>
</dbReference>
<protein>
    <recommendedName>
        <fullName evidence="8 10">Phosphate acyltransferase</fullName>
        <ecNumber evidence="8 10">2.3.1.274</ecNumber>
    </recommendedName>
    <alternativeName>
        <fullName evidence="10">Acyl-ACP phosphotransacylase</fullName>
    </alternativeName>
    <alternativeName>
        <fullName evidence="10">Acyl-[acyl-carrier-protein]--phosphate acyltransferase</fullName>
    </alternativeName>
    <alternativeName>
        <fullName evidence="10">Phosphate-acyl-ACP acyltransferase</fullName>
    </alternativeName>
</protein>
<evidence type="ECO:0000256" key="2">
    <source>
        <dbReference type="ARBA" id="ARBA00022490"/>
    </source>
</evidence>